<comment type="caution">
    <text evidence="1">The sequence shown here is derived from an EMBL/GenBank/DDBJ whole genome shotgun (WGS) entry which is preliminary data.</text>
</comment>
<dbReference type="Proteomes" id="UP000440694">
    <property type="component" value="Unassembled WGS sequence"/>
</dbReference>
<gene>
    <name evidence="1" type="ORF">GIW81_11540</name>
</gene>
<dbReference type="EMBL" id="WMBQ01000001">
    <property type="protein sequence ID" value="MTD94964.1"/>
    <property type="molecule type" value="Genomic_DNA"/>
</dbReference>
<reference evidence="1 2" key="1">
    <citation type="submission" date="2019-11" db="EMBL/GenBank/DDBJ databases">
        <title>Identification of a novel strain.</title>
        <authorList>
            <person name="Xu Q."/>
            <person name="Wang G."/>
        </authorList>
    </citation>
    <scope>NUCLEOTIDE SEQUENCE [LARGE SCALE GENOMIC DNA]</scope>
    <source>
        <strain evidence="2">xq</strain>
    </source>
</reference>
<evidence type="ECO:0000313" key="1">
    <source>
        <dbReference type="EMBL" id="MTD94964.1"/>
    </source>
</evidence>
<sequence length="295" mass="33668">MTAAAARVNARADAAAADAANDARGEVTKIPGVSKAIAAKAVKNGYYHFIVDIWITDFNFTEFGLYKRTRNRAKSRQFTSDMDIFAEVIEGGERTGLIGYREDLWEKAESVDKRLVFKLFNESLNWRATMDLMIGRSLQQTIASRGMPVMTYSVNTDEDNFIVYLERSANKWPLLPENFGFFIVGSDGKPAFYRIKRDLINFGGDYTLYDERGKNVGHLDGKVFSIGGKWKGKVKVEHADRRLITVLQLFSALQIFNADCRRHMKRLWKDVGRGKVRPALDAQEFDLYKNPRRVR</sequence>
<protein>
    <submittedName>
        <fullName evidence="1">Uncharacterized protein</fullName>
    </submittedName>
</protein>
<name>A0A6I3KIU0_9HYPH</name>
<evidence type="ECO:0000313" key="2">
    <source>
        <dbReference type="Proteomes" id="UP000440694"/>
    </source>
</evidence>
<dbReference type="AlphaFoldDB" id="A0A6I3KIU0"/>
<accession>A0A6I3KIU0</accession>
<proteinExistence type="predicted"/>
<organism evidence="1 2">
    <name type="scientific">Hyphomicrobium album</name>
    <dbReference type="NCBI Taxonomy" id="2665159"/>
    <lineage>
        <taxon>Bacteria</taxon>
        <taxon>Pseudomonadati</taxon>
        <taxon>Pseudomonadota</taxon>
        <taxon>Alphaproteobacteria</taxon>
        <taxon>Hyphomicrobiales</taxon>
        <taxon>Hyphomicrobiaceae</taxon>
        <taxon>Hyphomicrobium</taxon>
    </lineage>
</organism>
<keyword evidence="2" id="KW-1185">Reference proteome</keyword>
<dbReference type="RefSeq" id="WP_154739320.1">
    <property type="nucleotide sequence ID" value="NZ_WMBQ01000001.1"/>
</dbReference>